<comment type="caution">
    <text evidence="3">The sequence shown here is derived from an EMBL/GenBank/DDBJ whole genome shotgun (WGS) entry which is preliminary data.</text>
</comment>
<dbReference type="EMBL" id="DXEV01000021">
    <property type="protein sequence ID" value="HIX56025.1"/>
    <property type="molecule type" value="Genomic_DNA"/>
</dbReference>
<reference evidence="3" key="2">
    <citation type="submission" date="2021-04" db="EMBL/GenBank/DDBJ databases">
        <authorList>
            <person name="Gilroy R."/>
        </authorList>
    </citation>
    <scope>NUCLEOTIDE SEQUENCE</scope>
    <source>
        <strain evidence="3">USASDec5-558</strain>
    </source>
</reference>
<protein>
    <submittedName>
        <fullName evidence="3">Glucosaminidase domain-containing protein</fullName>
    </submittedName>
</protein>
<gene>
    <name evidence="3" type="ORF">H9850_00955</name>
</gene>
<evidence type="ECO:0000313" key="3">
    <source>
        <dbReference type="EMBL" id="HIX56025.1"/>
    </source>
</evidence>
<sequence length="357" mass="38646">MASTPSLDKAQADLGLLSDTRGLNKLRQLGAGDEKQQAQALFVAAQQFESLLMQYWVDGMRESNDSINPDSPLHSRYSGFFDDMLAQQRVGAMVQGNSGAPGMINKNSITYMITKQFAGSLGDAGKRLMAHLDGRDPDAAVDGATGANAGAGVTAGSAFMALDPNDRLPAGFKPSDLYVARNHKGAATVAQLNKLYASLPDPSTMRDFASPEDFVEKMMPYAVKATEGKSMNPLVLVAQAALETGWGKHVPAGNNYYGIKAGSSWSGPTQDLDSPEFENGRMVSRNSRFRAYPSVLESMQDYVSLITGNERYSAAADKSFDPDRYFEEIQKAGYATDPHYASKLKNIARQIAFMAYK</sequence>
<organism evidence="3 4">
    <name type="scientific">Candidatus Anaerobiospirillum pullistercoris</name>
    <dbReference type="NCBI Taxonomy" id="2838452"/>
    <lineage>
        <taxon>Bacteria</taxon>
        <taxon>Pseudomonadati</taxon>
        <taxon>Pseudomonadota</taxon>
        <taxon>Gammaproteobacteria</taxon>
        <taxon>Aeromonadales</taxon>
        <taxon>Succinivibrionaceae</taxon>
        <taxon>Anaerobiospirillum</taxon>
    </lineage>
</organism>
<keyword evidence="1" id="KW-0378">Hydrolase</keyword>
<dbReference type="SMART" id="SM00047">
    <property type="entry name" value="LYZ2"/>
    <property type="match status" value="1"/>
</dbReference>
<evidence type="ECO:0000256" key="1">
    <source>
        <dbReference type="ARBA" id="ARBA00022801"/>
    </source>
</evidence>
<dbReference type="Gene3D" id="2.10.70.40">
    <property type="entry name" value="peptidoglycan hydrolase"/>
    <property type="match status" value="1"/>
</dbReference>
<dbReference type="PRINTS" id="PR01002">
    <property type="entry name" value="FLGFLGJ"/>
</dbReference>
<dbReference type="PANTHER" id="PTHR33308:SF9">
    <property type="entry name" value="PEPTIDOGLYCAN HYDROLASE FLGJ"/>
    <property type="match status" value="1"/>
</dbReference>
<feature type="domain" description="Mannosyl-glycoprotein endo-beta-N-acetylglucosamidase-like" evidence="2">
    <location>
        <begin position="204"/>
        <end position="357"/>
    </location>
</feature>
<dbReference type="GO" id="GO:0004040">
    <property type="term" value="F:amidase activity"/>
    <property type="evidence" value="ECO:0007669"/>
    <property type="project" value="InterPro"/>
</dbReference>
<accession>A0A9D1WBI7</accession>
<dbReference type="Gene3D" id="1.10.530.10">
    <property type="match status" value="1"/>
</dbReference>
<evidence type="ECO:0000259" key="2">
    <source>
        <dbReference type="SMART" id="SM00047"/>
    </source>
</evidence>
<dbReference type="PANTHER" id="PTHR33308">
    <property type="entry name" value="PEPTIDOGLYCAN HYDROLASE FLGJ"/>
    <property type="match status" value="1"/>
</dbReference>
<evidence type="ECO:0000313" key="4">
    <source>
        <dbReference type="Proteomes" id="UP000886829"/>
    </source>
</evidence>
<name>A0A9D1WBI7_9GAMM</name>
<dbReference type="InterPro" id="IPR002901">
    <property type="entry name" value="MGlyc_endo_b_GlcNAc-like_dom"/>
</dbReference>
<dbReference type="GO" id="GO:0071973">
    <property type="term" value="P:bacterial-type flagellum-dependent cell motility"/>
    <property type="evidence" value="ECO:0007669"/>
    <property type="project" value="TreeGrafter"/>
</dbReference>
<proteinExistence type="predicted"/>
<dbReference type="Pfam" id="PF01832">
    <property type="entry name" value="Glucosaminidase"/>
    <property type="match status" value="1"/>
</dbReference>
<dbReference type="Proteomes" id="UP000886829">
    <property type="component" value="Unassembled WGS sequence"/>
</dbReference>
<dbReference type="InterPro" id="IPR051056">
    <property type="entry name" value="Glycosyl_Hydrolase_73"/>
</dbReference>
<reference evidence="3" key="1">
    <citation type="journal article" date="2021" name="PeerJ">
        <title>Extensive microbial diversity within the chicken gut microbiome revealed by metagenomics and culture.</title>
        <authorList>
            <person name="Gilroy R."/>
            <person name="Ravi A."/>
            <person name="Getino M."/>
            <person name="Pursley I."/>
            <person name="Horton D.L."/>
            <person name="Alikhan N.F."/>
            <person name="Baker D."/>
            <person name="Gharbi K."/>
            <person name="Hall N."/>
            <person name="Watson M."/>
            <person name="Adriaenssens E.M."/>
            <person name="Foster-Nyarko E."/>
            <person name="Jarju S."/>
            <person name="Secka A."/>
            <person name="Antonio M."/>
            <person name="Oren A."/>
            <person name="Chaudhuri R.R."/>
            <person name="La Ragione R."/>
            <person name="Hildebrand F."/>
            <person name="Pallen M.J."/>
        </authorList>
    </citation>
    <scope>NUCLEOTIDE SEQUENCE</scope>
    <source>
        <strain evidence="3">USASDec5-558</strain>
    </source>
</reference>
<dbReference type="AlphaFoldDB" id="A0A9D1WBI7"/>